<comment type="caution">
    <text evidence="1">The sequence shown here is derived from an EMBL/GenBank/DDBJ whole genome shotgun (WGS) entry which is preliminary data.</text>
</comment>
<accession>A0A412XSQ0</accession>
<organism evidence="1 2">
    <name type="scientific">Bacteroides fragilis</name>
    <dbReference type="NCBI Taxonomy" id="817"/>
    <lineage>
        <taxon>Bacteria</taxon>
        <taxon>Pseudomonadati</taxon>
        <taxon>Bacteroidota</taxon>
        <taxon>Bacteroidia</taxon>
        <taxon>Bacteroidales</taxon>
        <taxon>Bacteroidaceae</taxon>
        <taxon>Bacteroides</taxon>
    </lineage>
</organism>
<reference evidence="1 2" key="1">
    <citation type="submission" date="2018-08" db="EMBL/GenBank/DDBJ databases">
        <title>A genome reference for cultivated species of the human gut microbiota.</title>
        <authorList>
            <person name="Zou Y."/>
            <person name="Xue W."/>
            <person name="Luo G."/>
        </authorList>
    </citation>
    <scope>NUCLEOTIDE SEQUENCE [LARGE SCALE GENOMIC DNA]</scope>
    <source>
        <strain evidence="1 2">AF14-26</strain>
    </source>
</reference>
<dbReference type="AlphaFoldDB" id="A0A412XSQ0"/>
<name>A0A412XSQ0_BACFG</name>
<evidence type="ECO:0000313" key="1">
    <source>
        <dbReference type="EMBL" id="RGV48215.1"/>
    </source>
</evidence>
<proteinExistence type="predicted"/>
<dbReference type="EMBL" id="QRZH01000026">
    <property type="protein sequence ID" value="RGV48215.1"/>
    <property type="molecule type" value="Genomic_DNA"/>
</dbReference>
<protein>
    <submittedName>
        <fullName evidence="1">Uncharacterized protein</fullName>
    </submittedName>
</protein>
<gene>
    <name evidence="1" type="ORF">DWW08_21025</name>
</gene>
<dbReference type="Proteomes" id="UP000286270">
    <property type="component" value="Unassembled WGS sequence"/>
</dbReference>
<sequence length="93" mass="10578">MYIVTLENLIYILPALYTDPLRSNISHFYAIYHLYVCTFPLQILLPGTKYLPKAMDADCRQFTARIPGRSCHAEPAGLLPQNYATDKLFVIGI</sequence>
<evidence type="ECO:0000313" key="2">
    <source>
        <dbReference type="Proteomes" id="UP000286270"/>
    </source>
</evidence>